<keyword evidence="1" id="KW-0472">Membrane</keyword>
<reference evidence="2 3" key="1">
    <citation type="submission" date="2021-06" db="EMBL/GenBank/DDBJ databases">
        <title>Faecalicatena sp. nov. isolated from porcine feces.</title>
        <authorList>
            <person name="Oh B.S."/>
            <person name="Lee J.H."/>
        </authorList>
    </citation>
    <scope>NUCLEOTIDE SEQUENCE [LARGE SCALE GENOMIC DNA]</scope>
    <source>
        <strain evidence="2 3">AGMB00832</strain>
    </source>
</reference>
<evidence type="ECO:0000256" key="1">
    <source>
        <dbReference type="SAM" id="Phobius"/>
    </source>
</evidence>
<protein>
    <recommendedName>
        <fullName evidence="4">HEAT repeat protein</fullName>
    </recommendedName>
</protein>
<name>A0ABS6D5B6_9FIRM</name>
<dbReference type="Proteomes" id="UP000723714">
    <property type="component" value="Unassembled WGS sequence"/>
</dbReference>
<sequence length="381" mass="44430">MHILGIRPELILYFYMAGCIAVLIYNIGYIFWDRRKGKRLEKQSLDMVDKILMQIQKITEDGPLTEEGMSVLKRNLRKLERLRAFEYSLEEVKGRVSAEEYACYLTGLRGVFLDLAFYYSRRDLIEKAYFASLIKKFGIDRGHASYDGLMDFLVTLVIGPDVYARENALGALYSIGNQEAVLAAWEKMEDNGILHSVKLLADGLLGFCGDRHELAKLLFAHRAKFSGQLNLPVMQFIRFSDGGFQEEFLELLKKENEEKELRLEAVRYFRRYPYEPAREMLFNFLRYQEYIDWEYAAMAALALSSYPGIDTQECLKQGLSASNWYVRFNCAQSLIYGLKVPQLRLYDVYNGHDRYAREILKYVSELQEIEDQQIDLEEIHV</sequence>
<dbReference type="RefSeq" id="WP_216242229.1">
    <property type="nucleotide sequence ID" value="NZ_JABACJ020000011.1"/>
</dbReference>
<gene>
    <name evidence="2" type="ORF">HGO97_012760</name>
</gene>
<keyword evidence="1" id="KW-0812">Transmembrane</keyword>
<proteinExistence type="predicted"/>
<feature type="transmembrane region" description="Helical" evidence="1">
    <location>
        <begin position="12"/>
        <end position="32"/>
    </location>
</feature>
<keyword evidence="3" id="KW-1185">Reference proteome</keyword>
<evidence type="ECO:0008006" key="4">
    <source>
        <dbReference type="Google" id="ProtNLM"/>
    </source>
</evidence>
<dbReference type="EMBL" id="JABACJ020000011">
    <property type="protein sequence ID" value="MBU3876676.1"/>
    <property type="molecule type" value="Genomic_DNA"/>
</dbReference>
<comment type="caution">
    <text evidence="2">The sequence shown here is derived from an EMBL/GenBank/DDBJ whole genome shotgun (WGS) entry which is preliminary data.</text>
</comment>
<organism evidence="2 3">
    <name type="scientific">Faecalicatena faecalis</name>
    <dbReference type="NCBI Taxonomy" id="2726362"/>
    <lineage>
        <taxon>Bacteria</taxon>
        <taxon>Bacillati</taxon>
        <taxon>Bacillota</taxon>
        <taxon>Clostridia</taxon>
        <taxon>Lachnospirales</taxon>
        <taxon>Lachnospiraceae</taxon>
        <taxon>Faecalicatena</taxon>
    </lineage>
</organism>
<evidence type="ECO:0000313" key="2">
    <source>
        <dbReference type="EMBL" id="MBU3876676.1"/>
    </source>
</evidence>
<keyword evidence="1" id="KW-1133">Transmembrane helix</keyword>
<evidence type="ECO:0000313" key="3">
    <source>
        <dbReference type="Proteomes" id="UP000723714"/>
    </source>
</evidence>
<accession>A0ABS6D5B6</accession>